<evidence type="ECO:0000259" key="3">
    <source>
        <dbReference type="PROSITE" id="PS52009"/>
    </source>
</evidence>
<proteinExistence type="predicted"/>
<name>A0A6J6LVV6_9ZZZZ</name>
<dbReference type="InterPro" id="IPR051822">
    <property type="entry name" value="Glycosyl_Hydrolase_84"/>
</dbReference>
<gene>
    <name evidence="4" type="ORF">UFOPK2214_01526</name>
</gene>
<evidence type="ECO:0000256" key="1">
    <source>
        <dbReference type="ARBA" id="ARBA00022801"/>
    </source>
</evidence>
<dbReference type="Pfam" id="PF07555">
    <property type="entry name" value="NAGidase"/>
    <property type="match status" value="1"/>
</dbReference>
<evidence type="ECO:0000256" key="2">
    <source>
        <dbReference type="ARBA" id="ARBA00023295"/>
    </source>
</evidence>
<dbReference type="InterPro" id="IPR011496">
    <property type="entry name" value="O-GlcNAcase_cat"/>
</dbReference>
<dbReference type="GO" id="GO:0015929">
    <property type="term" value="F:hexosaminidase activity"/>
    <property type="evidence" value="ECO:0007669"/>
    <property type="project" value="UniProtKB-ARBA"/>
</dbReference>
<accession>A0A6J6LVV6</accession>
<dbReference type="SUPFAM" id="SSF51445">
    <property type="entry name" value="(Trans)glycosidases"/>
    <property type="match status" value="1"/>
</dbReference>
<dbReference type="EMBL" id="CAEZWJ010000092">
    <property type="protein sequence ID" value="CAB4665891.1"/>
    <property type="molecule type" value="Genomic_DNA"/>
</dbReference>
<dbReference type="PROSITE" id="PS52009">
    <property type="entry name" value="GH84"/>
    <property type="match status" value="1"/>
</dbReference>
<dbReference type="PANTHER" id="PTHR13170">
    <property type="entry name" value="O-GLCNACASE"/>
    <property type="match status" value="1"/>
</dbReference>
<protein>
    <submittedName>
        <fullName evidence="4">Unannotated protein</fullName>
    </submittedName>
</protein>
<feature type="domain" description="GH84" evidence="3">
    <location>
        <begin position="5"/>
        <end position="257"/>
    </location>
</feature>
<dbReference type="PANTHER" id="PTHR13170:SF16">
    <property type="entry name" value="PROTEIN O-GLCNACASE"/>
    <property type="match status" value="1"/>
</dbReference>
<dbReference type="InterPro" id="IPR017853">
    <property type="entry name" value="GH"/>
</dbReference>
<evidence type="ECO:0000313" key="4">
    <source>
        <dbReference type="EMBL" id="CAB4665891.1"/>
    </source>
</evidence>
<sequence>MTTNRILGIIEGFYGEPYSHDVRLMMIDHIGHWGWNSYVWAAKSEPRHRELWDQPFTQEELQQFAELSSRHAGVKFVIGLTPGSGATNDQVVEKLRPAITAGATAVALCFDDLPVLNAALDHQRIAHAVRDALQIPVWITPTHYAGLTSSPYLVALCDGLGDDIEVMWTGNYVVNDTISVKDAVARRTATGGRAPLVWDNVPVNDAFMRAHLHLGPLQGREQGLQDVCSGFLWNPMVEPHASMLMLETAAAWWRGEDAQAAWGTAVDRDGWRWLAEATAYRGDLHWPGESPSRAWWESVRDMPDMKDEVMPWVHAARSGARVALAALAVIEADVTNLSQEELSRLMRPLMVWHTHRIAPVLTFGRGPRQRPLATQNDHGKFVFRPGTITESESLVDTLVHKALTAINS</sequence>
<organism evidence="4">
    <name type="scientific">freshwater metagenome</name>
    <dbReference type="NCBI Taxonomy" id="449393"/>
    <lineage>
        <taxon>unclassified sequences</taxon>
        <taxon>metagenomes</taxon>
        <taxon>ecological metagenomes</taxon>
    </lineage>
</organism>
<keyword evidence="2" id="KW-0326">Glycosidase</keyword>
<keyword evidence="1" id="KW-0378">Hydrolase</keyword>
<reference evidence="4" key="1">
    <citation type="submission" date="2020-05" db="EMBL/GenBank/DDBJ databases">
        <authorList>
            <person name="Chiriac C."/>
            <person name="Salcher M."/>
            <person name="Ghai R."/>
            <person name="Kavagutti S V."/>
        </authorList>
    </citation>
    <scope>NUCLEOTIDE SEQUENCE</scope>
</reference>
<dbReference type="AlphaFoldDB" id="A0A6J6LVV6"/>
<dbReference type="GO" id="GO:1901135">
    <property type="term" value="P:carbohydrate derivative metabolic process"/>
    <property type="evidence" value="ECO:0007669"/>
    <property type="project" value="UniProtKB-ARBA"/>
</dbReference>
<dbReference type="Gene3D" id="3.20.20.80">
    <property type="entry name" value="Glycosidases"/>
    <property type="match status" value="1"/>
</dbReference>